<dbReference type="Pfam" id="PF05485">
    <property type="entry name" value="THAP"/>
    <property type="match status" value="1"/>
</dbReference>
<keyword evidence="2 5" id="KW-0863">Zinc-finger</keyword>
<dbReference type="PANTHER" id="PTHR46600:SF11">
    <property type="entry name" value="THAP DOMAIN-CONTAINING PROTEIN 10"/>
    <property type="match status" value="1"/>
</dbReference>
<dbReference type="InterPro" id="IPR006612">
    <property type="entry name" value="THAP_Znf"/>
</dbReference>
<evidence type="ECO:0000256" key="5">
    <source>
        <dbReference type="PROSITE-ProRule" id="PRU00309"/>
    </source>
</evidence>
<feature type="domain" description="THAP-type" evidence="6">
    <location>
        <begin position="14"/>
        <end position="97"/>
    </location>
</feature>
<evidence type="ECO:0000259" key="6">
    <source>
        <dbReference type="PROSITE" id="PS50950"/>
    </source>
</evidence>
<evidence type="ECO:0000313" key="7">
    <source>
        <dbReference type="EMBL" id="MAA23454.1"/>
    </source>
</evidence>
<dbReference type="EMBL" id="GFPF01012308">
    <property type="protein sequence ID" value="MAA23454.1"/>
    <property type="molecule type" value="Transcribed_RNA"/>
</dbReference>
<keyword evidence="3" id="KW-0862">Zinc</keyword>
<evidence type="ECO:0000256" key="3">
    <source>
        <dbReference type="ARBA" id="ARBA00022833"/>
    </source>
</evidence>
<dbReference type="AlphaFoldDB" id="A0A224Z9N1"/>
<dbReference type="GO" id="GO:0043565">
    <property type="term" value="F:sequence-specific DNA binding"/>
    <property type="evidence" value="ECO:0007669"/>
    <property type="project" value="InterPro"/>
</dbReference>
<proteinExistence type="predicted"/>
<keyword evidence="1" id="KW-0479">Metal-binding</keyword>
<dbReference type="GO" id="GO:0008270">
    <property type="term" value="F:zinc ion binding"/>
    <property type="evidence" value="ECO:0007669"/>
    <property type="project" value="UniProtKB-KW"/>
</dbReference>
<dbReference type="SUPFAM" id="SSF57716">
    <property type="entry name" value="Glucocorticoid receptor-like (DNA-binding domain)"/>
    <property type="match status" value="1"/>
</dbReference>
<dbReference type="SMART" id="SM00980">
    <property type="entry name" value="THAP"/>
    <property type="match status" value="1"/>
</dbReference>
<protein>
    <submittedName>
        <fullName evidence="7">THAP domain-containing protein 11-like</fullName>
    </submittedName>
</protein>
<dbReference type="PANTHER" id="PTHR46600">
    <property type="entry name" value="THAP DOMAIN-CONTAINING"/>
    <property type="match status" value="1"/>
</dbReference>
<keyword evidence="4 5" id="KW-0238">DNA-binding</keyword>
<accession>A0A224Z9N1</accession>
<reference evidence="7" key="1">
    <citation type="journal article" date="2017" name="Parasit. Vectors">
        <title>Sialotranscriptomics of Rhipicephalus zambeziensis reveals intricate expression profiles of secretory proteins and suggests tight temporal transcriptional regulation during blood-feeding.</title>
        <authorList>
            <person name="de Castro M.H."/>
            <person name="de Klerk D."/>
            <person name="Pienaar R."/>
            <person name="Rees D.J.G."/>
            <person name="Mans B.J."/>
        </authorList>
    </citation>
    <scope>NUCLEOTIDE SEQUENCE</scope>
    <source>
        <tissue evidence="7">Salivary glands</tissue>
    </source>
</reference>
<evidence type="ECO:0000256" key="1">
    <source>
        <dbReference type="ARBA" id="ARBA00022723"/>
    </source>
</evidence>
<name>A0A224Z9N1_9ACAR</name>
<evidence type="ECO:0000256" key="4">
    <source>
        <dbReference type="ARBA" id="ARBA00023125"/>
    </source>
</evidence>
<dbReference type="PROSITE" id="PS50950">
    <property type="entry name" value="ZF_THAP"/>
    <property type="match status" value="1"/>
</dbReference>
<sequence>MARKAAASSSRRFTGRYCCVVGCHNVERRDTPLKFYRFPGRWYERERRRAWTEAVRRINPDGTPWQPRENTRICSEHFVGKQKSDVIHHPAYVPSIFPPVYYRKVREPEQTERLDPSPDERHHPVGCCKATPIGRGPCGHGNGCRRKQCIRHKLFTITCKFREDTKAPPPINSLGRRSPKCVTTIVQRVGPVELVESACQTYASSEGTLMILLSATDGTQASTQVCHTVQRDEVACTENG</sequence>
<evidence type="ECO:0000256" key="2">
    <source>
        <dbReference type="ARBA" id="ARBA00022771"/>
    </source>
</evidence>
<organism evidence="7">
    <name type="scientific">Rhipicephalus zambeziensis</name>
    <dbReference type="NCBI Taxonomy" id="60191"/>
    <lineage>
        <taxon>Eukaryota</taxon>
        <taxon>Metazoa</taxon>
        <taxon>Ecdysozoa</taxon>
        <taxon>Arthropoda</taxon>
        <taxon>Chelicerata</taxon>
        <taxon>Arachnida</taxon>
        <taxon>Acari</taxon>
        <taxon>Parasitiformes</taxon>
        <taxon>Ixodida</taxon>
        <taxon>Ixodoidea</taxon>
        <taxon>Ixodidae</taxon>
        <taxon>Rhipicephalinae</taxon>
        <taxon>Rhipicephalus</taxon>
        <taxon>Rhipicephalus</taxon>
    </lineage>
</organism>
<dbReference type="InterPro" id="IPR026516">
    <property type="entry name" value="THAP1/10"/>
</dbReference>